<dbReference type="AlphaFoldDB" id="A0A3E2HIL1"/>
<dbReference type="Proteomes" id="UP000258309">
    <property type="component" value="Unassembled WGS sequence"/>
</dbReference>
<reference evidence="1 2" key="1">
    <citation type="submission" date="2018-05" db="EMBL/GenBank/DDBJ databases">
        <title>Draft genome sequence of Scytalidium lignicola DSM 105466, a ubiquitous saprotrophic fungus.</title>
        <authorList>
            <person name="Buettner E."/>
            <person name="Gebauer A.M."/>
            <person name="Hofrichter M."/>
            <person name="Liers C."/>
            <person name="Kellner H."/>
        </authorList>
    </citation>
    <scope>NUCLEOTIDE SEQUENCE [LARGE SCALE GENOMIC DNA]</scope>
    <source>
        <strain evidence="1 2">DSM 105466</strain>
    </source>
</reference>
<accession>A0A3E2HIL1</accession>
<feature type="non-terminal residue" evidence="1">
    <location>
        <position position="1"/>
    </location>
</feature>
<gene>
    <name evidence="1" type="ORF">B7463_g3172</name>
</gene>
<organism evidence="1 2">
    <name type="scientific">Scytalidium lignicola</name>
    <name type="common">Hyphomycete</name>
    <dbReference type="NCBI Taxonomy" id="5539"/>
    <lineage>
        <taxon>Eukaryota</taxon>
        <taxon>Fungi</taxon>
        <taxon>Dikarya</taxon>
        <taxon>Ascomycota</taxon>
        <taxon>Pezizomycotina</taxon>
        <taxon>Leotiomycetes</taxon>
        <taxon>Leotiomycetes incertae sedis</taxon>
        <taxon>Scytalidium</taxon>
    </lineage>
</organism>
<name>A0A3E2HIL1_SCYLI</name>
<feature type="non-terminal residue" evidence="1">
    <location>
        <position position="125"/>
    </location>
</feature>
<protein>
    <submittedName>
        <fullName evidence="1">Uncharacterized protein</fullName>
    </submittedName>
</protein>
<evidence type="ECO:0000313" key="2">
    <source>
        <dbReference type="Proteomes" id="UP000258309"/>
    </source>
</evidence>
<keyword evidence="2" id="KW-1185">Reference proteome</keyword>
<sequence>MAPITPPIHDWNHETGCEIPTKHKEAIRELHAFGRVPINKVAERYGPGYTTIRRILNYDAPERVRQGQSGPAKLLTDRKLDEIIEGKPKSTPGLPKSTYEIADTGHTLGTLPPRLPIQFCTMRRD</sequence>
<dbReference type="EMBL" id="NCSJ02000040">
    <property type="protein sequence ID" value="RFU33145.1"/>
    <property type="molecule type" value="Genomic_DNA"/>
</dbReference>
<proteinExistence type="predicted"/>
<comment type="caution">
    <text evidence="1">The sequence shown here is derived from an EMBL/GenBank/DDBJ whole genome shotgun (WGS) entry which is preliminary data.</text>
</comment>
<evidence type="ECO:0000313" key="1">
    <source>
        <dbReference type="EMBL" id="RFU33145.1"/>
    </source>
</evidence>